<dbReference type="GO" id="GO:0005634">
    <property type="term" value="C:nucleus"/>
    <property type="evidence" value="ECO:0007669"/>
    <property type="project" value="TreeGrafter"/>
</dbReference>
<dbReference type="InterPro" id="IPR019193">
    <property type="entry name" value="UBQ-conj_enz_E2-bd_prot"/>
</dbReference>
<dbReference type="GO" id="GO:0000151">
    <property type="term" value="C:ubiquitin ligase complex"/>
    <property type="evidence" value="ECO:0007669"/>
    <property type="project" value="TreeGrafter"/>
</dbReference>
<dbReference type="AlphaFoldDB" id="A0A7J7LNJ6"/>
<evidence type="ECO:0000313" key="2">
    <source>
        <dbReference type="Proteomes" id="UP000541444"/>
    </source>
</evidence>
<gene>
    <name evidence="1" type="ORF">GIB67_004876</name>
</gene>
<dbReference type="GO" id="GO:0030332">
    <property type="term" value="F:cyclin binding"/>
    <property type="evidence" value="ECO:0007669"/>
    <property type="project" value="TreeGrafter"/>
</dbReference>
<proteinExistence type="predicted"/>
<dbReference type="GO" id="GO:0005829">
    <property type="term" value="C:cytosol"/>
    <property type="evidence" value="ECO:0007669"/>
    <property type="project" value="TreeGrafter"/>
</dbReference>
<dbReference type="GO" id="GO:0061630">
    <property type="term" value="F:ubiquitin protein ligase activity"/>
    <property type="evidence" value="ECO:0007669"/>
    <property type="project" value="TreeGrafter"/>
</dbReference>
<dbReference type="GO" id="GO:0006513">
    <property type="term" value="P:protein monoubiquitination"/>
    <property type="evidence" value="ECO:0007669"/>
    <property type="project" value="TreeGrafter"/>
</dbReference>
<dbReference type="GO" id="GO:0000209">
    <property type="term" value="P:protein polyubiquitination"/>
    <property type="evidence" value="ECO:0007669"/>
    <property type="project" value="TreeGrafter"/>
</dbReference>
<dbReference type="Proteomes" id="UP000541444">
    <property type="component" value="Unassembled WGS sequence"/>
</dbReference>
<organism evidence="1 2">
    <name type="scientific">Kingdonia uniflora</name>
    <dbReference type="NCBI Taxonomy" id="39325"/>
    <lineage>
        <taxon>Eukaryota</taxon>
        <taxon>Viridiplantae</taxon>
        <taxon>Streptophyta</taxon>
        <taxon>Embryophyta</taxon>
        <taxon>Tracheophyta</taxon>
        <taxon>Spermatophyta</taxon>
        <taxon>Magnoliopsida</taxon>
        <taxon>Ranunculales</taxon>
        <taxon>Circaeasteraceae</taxon>
        <taxon>Kingdonia</taxon>
    </lineage>
</organism>
<dbReference type="GO" id="GO:0043161">
    <property type="term" value="P:proteasome-mediated ubiquitin-dependent protein catabolic process"/>
    <property type="evidence" value="ECO:0007669"/>
    <property type="project" value="TreeGrafter"/>
</dbReference>
<accession>A0A7J7LNJ6</accession>
<reference evidence="1 2" key="1">
    <citation type="journal article" date="2020" name="IScience">
        <title>Genome Sequencing of the Endangered Kingdonia uniflora (Circaeasteraceae, Ranunculales) Reveals Potential Mechanisms of Evolutionary Specialization.</title>
        <authorList>
            <person name="Sun Y."/>
            <person name="Deng T."/>
            <person name="Zhang A."/>
            <person name="Moore M.J."/>
            <person name="Landis J.B."/>
            <person name="Lin N."/>
            <person name="Zhang H."/>
            <person name="Zhang X."/>
            <person name="Huang J."/>
            <person name="Zhang X."/>
            <person name="Sun H."/>
            <person name="Wang H."/>
        </authorList>
    </citation>
    <scope>NUCLEOTIDE SEQUENCE [LARGE SCALE GENOMIC DNA]</scope>
    <source>
        <strain evidence="1">TB1705</strain>
        <tissue evidence="1">Leaf</tissue>
    </source>
</reference>
<dbReference type="EMBL" id="JACGCM010002137">
    <property type="protein sequence ID" value="KAF6144203.1"/>
    <property type="molecule type" value="Genomic_DNA"/>
</dbReference>
<dbReference type="GO" id="GO:0051865">
    <property type="term" value="P:protein autoubiquitination"/>
    <property type="evidence" value="ECO:0007669"/>
    <property type="project" value="TreeGrafter"/>
</dbReference>
<sequence length="526" mass="59275">MSAPQNPKWRYTWETLASIPNLRLFLFNPNINPANQCKDLKVSLNFEESLLLVSWNEETTPRANGSADFLLKIPIPRVLVDLSSLVDFRATEDHIGVKLVLVVPINHPLLMNFDLGFNLSYGGSRRLETSLEQFQHLSLDSDMKYLTSQDGVHFYCKKCSIKLTKRPLRSFVEMPSVDWREVADNWFGTCCCSFGGISEKLVNNYAISYTSAEGTCMIDATSVIVSKNDLANCVFRDYRDAGENDSDRSDLVSEENVAPSHGLLVKNQNHCCVDMTDHVGNHEYEDCSHDSITSSLGQESTKTTEILKNCQFLLNGSLGNSFMFKTSNLSKEIEWIEFRCTQCSSVVGAYPSATATGDLAPIDGGVRLFKCYTSTGVPTSGPGNIFRNYTLQRMFINRLMESANDELSFRTVVKDLKTRSPMLQIVLLNSDAWSCTGYCIERRDNEELVLKIKLHPVVKVLFSDCTNATDAQSRMIKEWETKNQADEIYMLRHQVEELTESLKSTQDRLPFSCSLIQGMSLSAIER</sequence>
<dbReference type="PANTHER" id="PTHR31531">
    <property type="entry name" value="E3 UBIQUITIN-PROTEIN LIGASE E3D FAMILY MEMBER"/>
    <property type="match status" value="1"/>
</dbReference>
<protein>
    <recommendedName>
        <fullName evidence="3">Ubiquitin-conjugating enzyme E2C-binding protein</fullName>
    </recommendedName>
</protein>
<dbReference type="Pfam" id="PF09814">
    <property type="entry name" value="HECT_2"/>
    <property type="match status" value="1"/>
</dbReference>
<evidence type="ECO:0008006" key="3">
    <source>
        <dbReference type="Google" id="ProtNLM"/>
    </source>
</evidence>
<comment type="caution">
    <text evidence="1">The sequence shown here is derived from an EMBL/GenBank/DDBJ whole genome shotgun (WGS) entry which is preliminary data.</text>
</comment>
<dbReference type="PANTHER" id="PTHR31531:SF2">
    <property type="entry name" value="E3 UBIQUITIN-PROTEIN LIGASE E3D"/>
    <property type="match status" value="1"/>
</dbReference>
<evidence type="ECO:0000313" key="1">
    <source>
        <dbReference type="EMBL" id="KAF6144203.1"/>
    </source>
</evidence>
<dbReference type="OrthoDB" id="781818at2759"/>
<dbReference type="GO" id="GO:0031624">
    <property type="term" value="F:ubiquitin conjugating enzyme binding"/>
    <property type="evidence" value="ECO:0007669"/>
    <property type="project" value="TreeGrafter"/>
</dbReference>
<name>A0A7J7LNJ6_9MAGN</name>
<keyword evidence="2" id="KW-1185">Reference proteome</keyword>